<dbReference type="SMART" id="SM00986">
    <property type="entry name" value="UDG"/>
    <property type="match status" value="1"/>
</dbReference>
<dbReference type="InterPro" id="IPR036895">
    <property type="entry name" value="Uracil-DNA_glycosylase-like_sf"/>
</dbReference>
<keyword evidence="3" id="KW-1185">Reference proteome</keyword>
<dbReference type="InterPro" id="IPR026353">
    <property type="entry name" value="Hypoxan-DNA_Glyclase"/>
</dbReference>
<dbReference type="Pfam" id="PF03167">
    <property type="entry name" value="UDG"/>
    <property type="match status" value="1"/>
</dbReference>
<dbReference type="RefSeq" id="WP_189483736.1">
    <property type="nucleotide sequence ID" value="NZ_BMYR01000011.1"/>
</dbReference>
<dbReference type="SUPFAM" id="SSF52141">
    <property type="entry name" value="Uracil-DNA glycosylase-like"/>
    <property type="match status" value="1"/>
</dbReference>
<protein>
    <submittedName>
        <fullName evidence="2">DNA-deoxyinosine glycosylase</fullName>
    </submittedName>
</protein>
<gene>
    <name evidence="2" type="ORF">GCM10008111_26750</name>
</gene>
<organism evidence="2 3">
    <name type="scientific">Alishewanella tabrizica</name>
    <dbReference type="NCBI Taxonomy" id="671278"/>
    <lineage>
        <taxon>Bacteria</taxon>
        <taxon>Pseudomonadati</taxon>
        <taxon>Pseudomonadota</taxon>
        <taxon>Gammaproteobacteria</taxon>
        <taxon>Alteromonadales</taxon>
        <taxon>Alteromonadaceae</taxon>
        <taxon>Alishewanella</taxon>
    </lineage>
</organism>
<proteinExistence type="predicted"/>
<dbReference type="EMBL" id="BMYR01000011">
    <property type="protein sequence ID" value="GGW69290.1"/>
    <property type="molecule type" value="Genomic_DNA"/>
</dbReference>
<dbReference type="Gene3D" id="3.40.470.10">
    <property type="entry name" value="Uracil-DNA glycosylase-like domain"/>
    <property type="match status" value="1"/>
</dbReference>
<name>A0ABQ2WR03_9ALTE</name>
<evidence type="ECO:0000313" key="2">
    <source>
        <dbReference type="EMBL" id="GGW69290.1"/>
    </source>
</evidence>
<dbReference type="Proteomes" id="UP000634667">
    <property type="component" value="Unassembled WGS sequence"/>
</dbReference>
<sequence>MLKLLQSLAPVAHANAKVLILGSMPGAESLAQQQYYAHPRNAFWPIMASLYGFAADLPYPLRLQQLTAHGVALWDVLAYCEREGSLDSAIRNEQPNDFHRFFAAHPHISLVALNGGKAAQSFQKHVMPHLTLPVPRLMALPSTSPAYAAMPFYKKLALWQQIKPTSCTLGC</sequence>
<dbReference type="SMART" id="SM00987">
    <property type="entry name" value="UreE_C"/>
    <property type="match status" value="1"/>
</dbReference>
<dbReference type="NCBIfam" id="TIGR04274">
    <property type="entry name" value="hypoxanDNAglyco"/>
    <property type="match status" value="1"/>
</dbReference>
<evidence type="ECO:0000313" key="3">
    <source>
        <dbReference type="Proteomes" id="UP000634667"/>
    </source>
</evidence>
<dbReference type="InterPro" id="IPR005122">
    <property type="entry name" value="Uracil-DNA_glycosylase-like"/>
</dbReference>
<accession>A0ABQ2WR03</accession>
<evidence type="ECO:0000259" key="1">
    <source>
        <dbReference type="SMART" id="SM00986"/>
    </source>
</evidence>
<feature type="domain" description="Uracil-DNA glycosylase-like" evidence="1">
    <location>
        <begin position="9"/>
        <end position="163"/>
    </location>
</feature>
<reference evidence="3" key="1">
    <citation type="journal article" date="2019" name="Int. J. Syst. Evol. Microbiol.">
        <title>The Global Catalogue of Microorganisms (GCM) 10K type strain sequencing project: providing services to taxonomists for standard genome sequencing and annotation.</title>
        <authorList>
            <consortium name="The Broad Institute Genomics Platform"/>
            <consortium name="The Broad Institute Genome Sequencing Center for Infectious Disease"/>
            <person name="Wu L."/>
            <person name="Ma J."/>
        </authorList>
    </citation>
    <scope>NUCLEOTIDE SEQUENCE [LARGE SCALE GENOMIC DNA]</scope>
    <source>
        <strain evidence="3">KCTC 23723</strain>
    </source>
</reference>
<comment type="caution">
    <text evidence="2">The sequence shown here is derived from an EMBL/GenBank/DDBJ whole genome shotgun (WGS) entry which is preliminary data.</text>
</comment>
<dbReference type="CDD" id="cd10032">
    <property type="entry name" value="UDG-F6_HDG"/>
    <property type="match status" value="1"/>
</dbReference>